<comment type="caution">
    <text evidence="8">The sequence shown here is derived from an EMBL/GenBank/DDBJ whole genome shotgun (WGS) entry which is preliminary data.</text>
</comment>
<evidence type="ECO:0000256" key="5">
    <source>
        <dbReference type="SAM" id="MobiDB-lite"/>
    </source>
</evidence>
<dbReference type="Pfam" id="PF00589">
    <property type="entry name" value="Phage_integrase"/>
    <property type="match status" value="1"/>
</dbReference>
<evidence type="ECO:0000256" key="3">
    <source>
        <dbReference type="ARBA" id="ARBA00023172"/>
    </source>
</evidence>
<protein>
    <submittedName>
        <fullName evidence="8">Site-specific recombinase XerD</fullName>
    </submittedName>
</protein>
<accession>A0ABU1SF16</accession>
<proteinExistence type="inferred from homology"/>
<dbReference type="InterPro" id="IPR002104">
    <property type="entry name" value="Integrase_catalytic"/>
</dbReference>
<sequence>MSGTAFPNYRNRTRTGVYGPGQGQADPETEGLLEEFAIDQRAAGLTASTVRQRLSTVRALVTMQGVSLLTATARDLKVFLGRERISAGTRRGYRVVLRAFFKFLQDAGLRPDDPAANLPPVRVLRRHARPFSAEQIDAMMTTGAYRRTRVMILLGYVQGFRVSQIARVHGRDIDLVAGTISTVGKHGKETTFPLHPMLAEFAHEMPQDDWWFPARAGSTAPDGHIFPSSVSSQISEAKRRAGITDPTLTAHSLRHSFGSHLFANGADIRVIQELMAHETIETTQIYVGVTQQQKTAALNALPGVAMPARSGRPPAGRHALTGASS</sequence>
<keyword evidence="3" id="KW-0233">DNA recombination</keyword>
<dbReference type="Gene3D" id="1.10.443.10">
    <property type="entry name" value="Intergrase catalytic core"/>
    <property type="match status" value="1"/>
</dbReference>
<evidence type="ECO:0000256" key="4">
    <source>
        <dbReference type="PROSITE-ProRule" id="PRU01248"/>
    </source>
</evidence>
<dbReference type="PANTHER" id="PTHR30349">
    <property type="entry name" value="PHAGE INTEGRASE-RELATED"/>
    <property type="match status" value="1"/>
</dbReference>
<dbReference type="PROSITE" id="PS51898">
    <property type="entry name" value="TYR_RECOMBINASE"/>
    <property type="match status" value="1"/>
</dbReference>
<comment type="similarity">
    <text evidence="1">Belongs to the 'phage' integrase family.</text>
</comment>
<organism evidence="8 9">
    <name type="scientific">Microbacterium resistens</name>
    <dbReference type="NCBI Taxonomy" id="156977"/>
    <lineage>
        <taxon>Bacteria</taxon>
        <taxon>Bacillati</taxon>
        <taxon>Actinomycetota</taxon>
        <taxon>Actinomycetes</taxon>
        <taxon>Micrococcales</taxon>
        <taxon>Microbacteriaceae</taxon>
        <taxon>Microbacterium</taxon>
    </lineage>
</organism>
<reference evidence="8 9" key="1">
    <citation type="submission" date="2023-07" db="EMBL/GenBank/DDBJ databases">
        <title>Sorghum-associated microbial communities from plants grown in Nebraska, USA.</title>
        <authorList>
            <person name="Schachtman D."/>
        </authorList>
    </citation>
    <scope>NUCLEOTIDE SEQUENCE [LARGE SCALE GENOMIC DNA]</scope>
    <source>
        <strain evidence="8 9">2980</strain>
    </source>
</reference>
<feature type="domain" description="Tyr recombinase" evidence="6">
    <location>
        <begin position="126"/>
        <end position="299"/>
    </location>
</feature>
<dbReference type="InterPro" id="IPR013762">
    <property type="entry name" value="Integrase-like_cat_sf"/>
</dbReference>
<evidence type="ECO:0000259" key="6">
    <source>
        <dbReference type="PROSITE" id="PS51898"/>
    </source>
</evidence>
<dbReference type="InterPro" id="IPR011010">
    <property type="entry name" value="DNA_brk_join_enz"/>
</dbReference>
<dbReference type="EMBL" id="JAVDUM010000012">
    <property type="protein sequence ID" value="MDR6868159.1"/>
    <property type="molecule type" value="Genomic_DNA"/>
</dbReference>
<feature type="region of interest" description="Disordered" evidence="5">
    <location>
        <begin position="1"/>
        <end position="26"/>
    </location>
</feature>
<evidence type="ECO:0000313" key="9">
    <source>
        <dbReference type="Proteomes" id="UP001259347"/>
    </source>
</evidence>
<evidence type="ECO:0000256" key="1">
    <source>
        <dbReference type="ARBA" id="ARBA00008857"/>
    </source>
</evidence>
<dbReference type="PANTHER" id="PTHR30349:SF41">
    <property type="entry name" value="INTEGRASE_RECOMBINASE PROTEIN MJ0367-RELATED"/>
    <property type="match status" value="1"/>
</dbReference>
<name>A0ABU1SF16_9MICO</name>
<dbReference type="SUPFAM" id="SSF56349">
    <property type="entry name" value="DNA breaking-rejoining enzymes"/>
    <property type="match status" value="1"/>
</dbReference>
<dbReference type="RefSeq" id="WP_310021698.1">
    <property type="nucleotide sequence ID" value="NZ_JAVDUM010000012.1"/>
</dbReference>
<keyword evidence="2 4" id="KW-0238">DNA-binding</keyword>
<dbReference type="InterPro" id="IPR044068">
    <property type="entry name" value="CB"/>
</dbReference>
<keyword evidence="9" id="KW-1185">Reference proteome</keyword>
<evidence type="ECO:0000259" key="7">
    <source>
        <dbReference type="PROSITE" id="PS51900"/>
    </source>
</evidence>
<dbReference type="Proteomes" id="UP001259347">
    <property type="component" value="Unassembled WGS sequence"/>
</dbReference>
<evidence type="ECO:0000313" key="8">
    <source>
        <dbReference type="EMBL" id="MDR6868159.1"/>
    </source>
</evidence>
<feature type="domain" description="Core-binding (CB)" evidence="7">
    <location>
        <begin position="27"/>
        <end position="105"/>
    </location>
</feature>
<gene>
    <name evidence="8" type="ORF">J2Y69_002770</name>
</gene>
<dbReference type="InterPro" id="IPR050090">
    <property type="entry name" value="Tyrosine_recombinase_XerCD"/>
</dbReference>
<evidence type="ECO:0000256" key="2">
    <source>
        <dbReference type="ARBA" id="ARBA00023125"/>
    </source>
</evidence>
<dbReference type="PROSITE" id="PS51900">
    <property type="entry name" value="CB"/>
    <property type="match status" value="1"/>
</dbReference>